<dbReference type="SUPFAM" id="SSF49899">
    <property type="entry name" value="Concanavalin A-like lectins/glucanases"/>
    <property type="match status" value="1"/>
</dbReference>
<dbReference type="Proteomes" id="UP001054945">
    <property type="component" value="Unassembled WGS sequence"/>
</dbReference>
<dbReference type="Pfam" id="PF00629">
    <property type="entry name" value="MAM"/>
    <property type="match status" value="1"/>
</dbReference>
<dbReference type="Gene3D" id="2.60.120.200">
    <property type="match status" value="1"/>
</dbReference>
<proteinExistence type="predicted"/>
<organism evidence="2 3">
    <name type="scientific">Caerostris extrusa</name>
    <name type="common">Bark spider</name>
    <name type="synonym">Caerostris bankana</name>
    <dbReference type="NCBI Taxonomy" id="172846"/>
    <lineage>
        <taxon>Eukaryota</taxon>
        <taxon>Metazoa</taxon>
        <taxon>Ecdysozoa</taxon>
        <taxon>Arthropoda</taxon>
        <taxon>Chelicerata</taxon>
        <taxon>Arachnida</taxon>
        <taxon>Araneae</taxon>
        <taxon>Araneomorphae</taxon>
        <taxon>Entelegynae</taxon>
        <taxon>Araneoidea</taxon>
        <taxon>Araneidae</taxon>
        <taxon>Caerostris</taxon>
    </lineage>
</organism>
<evidence type="ECO:0000313" key="3">
    <source>
        <dbReference type="Proteomes" id="UP001054945"/>
    </source>
</evidence>
<sequence>MDGKCLVPTTEPPVTVTEMPVTSITCNFDGGHFCSWRVEATKLKWQIRRYAYLQGDDVAPKEGIITSPVTMSTWSGKFCFSFWYYMDVEGENSLKVTAEHTVYWWMGAEFVSFWSREGNTGYRWRHVYVHVRSSKVNPRVTLCFGVFALY</sequence>
<protein>
    <submittedName>
        <fullName evidence="2">MAM and LDL-receptor class A domain-containing protein 1</fullName>
    </submittedName>
</protein>
<dbReference type="InterPro" id="IPR013320">
    <property type="entry name" value="ConA-like_dom_sf"/>
</dbReference>
<evidence type="ECO:0000313" key="2">
    <source>
        <dbReference type="EMBL" id="GIY45277.1"/>
    </source>
</evidence>
<dbReference type="GO" id="GO:0016020">
    <property type="term" value="C:membrane"/>
    <property type="evidence" value="ECO:0007669"/>
    <property type="project" value="InterPro"/>
</dbReference>
<name>A0AAV4TIQ4_CAEEX</name>
<dbReference type="PROSITE" id="PS50060">
    <property type="entry name" value="MAM_2"/>
    <property type="match status" value="1"/>
</dbReference>
<keyword evidence="3" id="KW-1185">Reference proteome</keyword>
<dbReference type="AlphaFoldDB" id="A0AAV4TIQ4"/>
<dbReference type="EMBL" id="BPLR01011255">
    <property type="protein sequence ID" value="GIY45277.1"/>
    <property type="molecule type" value="Genomic_DNA"/>
</dbReference>
<accession>A0AAV4TIQ4</accession>
<dbReference type="InterPro" id="IPR000998">
    <property type="entry name" value="MAM_dom"/>
</dbReference>
<evidence type="ECO:0000259" key="1">
    <source>
        <dbReference type="PROSITE" id="PS50060"/>
    </source>
</evidence>
<reference evidence="2 3" key="1">
    <citation type="submission" date="2021-06" db="EMBL/GenBank/DDBJ databases">
        <title>Caerostris extrusa draft genome.</title>
        <authorList>
            <person name="Kono N."/>
            <person name="Arakawa K."/>
        </authorList>
    </citation>
    <scope>NUCLEOTIDE SEQUENCE [LARGE SCALE GENOMIC DNA]</scope>
</reference>
<comment type="caution">
    <text evidence="2">The sequence shown here is derived from an EMBL/GenBank/DDBJ whole genome shotgun (WGS) entry which is preliminary data.</text>
</comment>
<feature type="domain" description="MAM" evidence="1">
    <location>
        <begin position="24"/>
        <end position="142"/>
    </location>
</feature>
<gene>
    <name evidence="2" type="primary">MLRP2_17</name>
    <name evidence="2" type="ORF">CEXT_341071</name>
</gene>